<evidence type="ECO:0000313" key="2">
    <source>
        <dbReference type="Proteomes" id="UP000053060"/>
    </source>
</evidence>
<sequence>MNPGSAAQANAADLVADAALSVPGVVGLHRGAFGEVATYLPGRRVEGVRLTDQLCAVHIVVRIPADLPAVADAVRVRVSPLVDVPVQVTIEDVHAGEREGAPS</sequence>
<comment type="caution">
    <text evidence="1">The sequence shown here is derived from an EMBL/GenBank/DDBJ whole genome shotgun (WGS) entry which is preliminary data.</text>
</comment>
<dbReference type="EMBL" id="AZXY01000001">
    <property type="protein sequence ID" value="KSZ60666.1"/>
    <property type="molecule type" value="Genomic_DNA"/>
</dbReference>
<accession>A0A0V9URQ7</accession>
<organism evidence="1 2">
    <name type="scientific">Rhodococcus pyridinivorans KG-16</name>
    <dbReference type="NCBI Taxonomy" id="1441730"/>
    <lineage>
        <taxon>Bacteria</taxon>
        <taxon>Bacillati</taxon>
        <taxon>Actinomycetota</taxon>
        <taxon>Actinomycetes</taxon>
        <taxon>Mycobacteriales</taxon>
        <taxon>Nocardiaceae</taxon>
        <taxon>Rhodococcus</taxon>
    </lineage>
</organism>
<dbReference type="PATRIC" id="fig|1441730.3.peg.938"/>
<dbReference type="GeneID" id="86867214"/>
<reference evidence="1 2" key="2">
    <citation type="journal article" date="2016" name="Genome Announc.">
        <title>Draft Genome Sequence of a Versatile Hydrocarbon-Degrading Bacterium, Rhodococcus pyridinivorans Strain KG-16, Collected from Oil Fields in India.</title>
        <authorList>
            <person name="Aggarwal R.K."/>
            <person name="Dawar C."/>
            <person name="Phanindranath R."/>
            <person name="Mutnuri L."/>
            <person name="Dayal A.M."/>
        </authorList>
    </citation>
    <scope>NUCLEOTIDE SEQUENCE [LARGE SCALE GENOMIC DNA]</scope>
    <source>
        <strain evidence="1 2">KG-16</strain>
    </source>
</reference>
<dbReference type="AlphaFoldDB" id="A0A0V9URQ7"/>
<evidence type="ECO:0000313" key="1">
    <source>
        <dbReference type="EMBL" id="KSZ60666.1"/>
    </source>
</evidence>
<name>A0A0V9URQ7_9NOCA</name>
<protein>
    <recommendedName>
        <fullName evidence="3">Asp23/Gls24 family envelope stress response protein</fullName>
    </recommendedName>
</protein>
<gene>
    <name evidence="1" type="ORF">Z045_04490</name>
</gene>
<evidence type="ECO:0008006" key="3">
    <source>
        <dbReference type="Google" id="ProtNLM"/>
    </source>
</evidence>
<dbReference type="Proteomes" id="UP000053060">
    <property type="component" value="Unassembled WGS sequence"/>
</dbReference>
<dbReference type="RefSeq" id="WP_006552247.1">
    <property type="nucleotide sequence ID" value="NZ_AZXY01000001.1"/>
</dbReference>
<proteinExistence type="predicted"/>
<reference evidence="2" key="1">
    <citation type="submission" date="2015-01" db="EMBL/GenBank/DDBJ databases">
        <title>Draft genome sequence of Rhodococcus pyridinivorans strain KG-16, a hydrocarbon-degrading bacterium.</title>
        <authorList>
            <person name="Aggarwal R.K."/>
            <person name="Dawar C."/>
        </authorList>
    </citation>
    <scope>NUCLEOTIDE SEQUENCE [LARGE SCALE GENOMIC DNA]</scope>
    <source>
        <strain evidence="2">KG-16</strain>
    </source>
</reference>